<feature type="region of interest" description="Disordered" evidence="1">
    <location>
        <begin position="1"/>
        <end position="42"/>
    </location>
</feature>
<evidence type="ECO:0008006" key="5">
    <source>
        <dbReference type="Google" id="ProtNLM"/>
    </source>
</evidence>
<keyword evidence="2" id="KW-0472">Membrane</keyword>
<evidence type="ECO:0000313" key="4">
    <source>
        <dbReference type="Proteomes" id="UP000199417"/>
    </source>
</evidence>
<feature type="transmembrane region" description="Helical" evidence="2">
    <location>
        <begin position="62"/>
        <end position="82"/>
    </location>
</feature>
<keyword evidence="2" id="KW-1133">Transmembrane helix</keyword>
<evidence type="ECO:0000313" key="3">
    <source>
        <dbReference type="EMBL" id="SDD94272.1"/>
    </source>
</evidence>
<protein>
    <recommendedName>
        <fullName evidence="5">Sodium:proton antiporter</fullName>
    </recommendedName>
</protein>
<name>A0A1G6YVH0_9NOCA</name>
<keyword evidence="2" id="KW-0812">Transmembrane</keyword>
<keyword evidence="4" id="KW-1185">Reference proteome</keyword>
<dbReference type="RefSeq" id="WP_245709428.1">
    <property type="nucleotide sequence ID" value="NZ_FNAB01000008.1"/>
</dbReference>
<accession>A0A1G6YVH0</accession>
<evidence type="ECO:0000256" key="2">
    <source>
        <dbReference type="SAM" id="Phobius"/>
    </source>
</evidence>
<dbReference type="EMBL" id="FNAB01000008">
    <property type="protein sequence ID" value="SDD94272.1"/>
    <property type="molecule type" value="Genomic_DNA"/>
</dbReference>
<proteinExistence type="predicted"/>
<feature type="transmembrane region" description="Helical" evidence="2">
    <location>
        <begin position="166"/>
        <end position="187"/>
    </location>
</feature>
<dbReference type="Proteomes" id="UP000199417">
    <property type="component" value="Unassembled WGS sequence"/>
</dbReference>
<dbReference type="InterPro" id="IPR046291">
    <property type="entry name" value="DUF6328"/>
</dbReference>
<dbReference type="Pfam" id="PF19853">
    <property type="entry name" value="DUF6328"/>
    <property type="match status" value="1"/>
</dbReference>
<evidence type="ECO:0000256" key="1">
    <source>
        <dbReference type="SAM" id="MobiDB-lite"/>
    </source>
</evidence>
<dbReference type="AlphaFoldDB" id="A0A1G6YVH0"/>
<reference evidence="3 4" key="1">
    <citation type="submission" date="2016-10" db="EMBL/GenBank/DDBJ databases">
        <authorList>
            <person name="de Groot N.N."/>
        </authorList>
    </citation>
    <scope>NUCLEOTIDE SEQUENCE [LARGE SCALE GENOMIC DNA]</scope>
    <source>
        <strain evidence="3 4">JCM 11308</strain>
    </source>
</reference>
<feature type="transmembrane region" description="Helical" evidence="2">
    <location>
        <begin position="135"/>
        <end position="160"/>
    </location>
</feature>
<sequence>MNATEPDRRNRARGGFGRDPTGRVDRPAADPPEDDAEWNRRVRNETETQRLDRNWASLLQELRVAQTGVQLLTGFLLILPFQERFDELSEVEQGIYLATVFCSIAATVLLVAPVGQHRILFHRRRIRTLVSATHLFALWGLVFLGLTLTGVVALIVGLVVDPTVGMIAAAVTVGAFGFFWLLLPWLLRRLP</sequence>
<dbReference type="STRING" id="168276.SAMN05444580_1085"/>
<organism evidence="3 4">
    <name type="scientific">Rhodococcus tukisamuensis</name>
    <dbReference type="NCBI Taxonomy" id="168276"/>
    <lineage>
        <taxon>Bacteria</taxon>
        <taxon>Bacillati</taxon>
        <taxon>Actinomycetota</taxon>
        <taxon>Actinomycetes</taxon>
        <taxon>Mycobacteriales</taxon>
        <taxon>Nocardiaceae</taxon>
        <taxon>Rhodococcus</taxon>
    </lineage>
</organism>
<gene>
    <name evidence="3" type="ORF">SAMN05444580_1085</name>
</gene>
<feature type="transmembrane region" description="Helical" evidence="2">
    <location>
        <begin position="94"/>
        <end position="114"/>
    </location>
</feature>